<feature type="transmembrane region" description="Helical" evidence="1">
    <location>
        <begin position="199"/>
        <end position="232"/>
    </location>
</feature>
<accession>A0A8J3ZIW2</accession>
<protein>
    <submittedName>
        <fullName evidence="2">Uncharacterized protein</fullName>
    </submittedName>
</protein>
<organism evidence="2 3">
    <name type="scientific">Virgisporangium aurantiacum</name>
    <dbReference type="NCBI Taxonomy" id="175570"/>
    <lineage>
        <taxon>Bacteria</taxon>
        <taxon>Bacillati</taxon>
        <taxon>Actinomycetota</taxon>
        <taxon>Actinomycetes</taxon>
        <taxon>Micromonosporales</taxon>
        <taxon>Micromonosporaceae</taxon>
        <taxon>Virgisporangium</taxon>
    </lineage>
</organism>
<keyword evidence="1" id="KW-0472">Membrane</keyword>
<dbReference type="RefSeq" id="WP_204014771.1">
    <property type="nucleotide sequence ID" value="NZ_BOPG01000138.1"/>
</dbReference>
<proteinExistence type="predicted"/>
<sequence length="282" mass="31413">MVGACLAAAAEASGLVADVYHLVDIVGKPVALAGAALVGYVAGIFCVATMNGLIRLGDLVVRKVPRRFQFIDPGSYRVTAITRVFDSALVYRLGERYISEMEFRDDVDRRVASLYEEARRAEIPLHGPFERWTEDQLIERAGRSARVRVQIMEQIVVRTDHVDDLVWERHVAGSPEVDLPDVHDARERRRAEAEFRSGLVIPVAALAVVLAIRLSAWFLLLGLAAVALAYFAQAQYNLARYPAIAAILDRRFDWPPIDRVVAGPISFRETRDVLVEPAEPVR</sequence>
<evidence type="ECO:0000313" key="2">
    <source>
        <dbReference type="EMBL" id="GIJ64922.1"/>
    </source>
</evidence>
<dbReference type="Proteomes" id="UP000612585">
    <property type="component" value="Unassembled WGS sequence"/>
</dbReference>
<keyword evidence="3" id="KW-1185">Reference proteome</keyword>
<name>A0A8J3ZIW2_9ACTN</name>
<dbReference type="AlphaFoldDB" id="A0A8J3ZIW2"/>
<dbReference type="EMBL" id="BOPG01000138">
    <property type="protein sequence ID" value="GIJ64922.1"/>
    <property type="molecule type" value="Genomic_DNA"/>
</dbReference>
<evidence type="ECO:0000256" key="1">
    <source>
        <dbReference type="SAM" id="Phobius"/>
    </source>
</evidence>
<reference evidence="2" key="1">
    <citation type="submission" date="2021-01" db="EMBL/GenBank/DDBJ databases">
        <title>Whole genome shotgun sequence of Virgisporangium aurantiacum NBRC 16421.</title>
        <authorList>
            <person name="Komaki H."/>
            <person name="Tamura T."/>
        </authorList>
    </citation>
    <scope>NUCLEOTIDE SEQUENCE</scope>
    <source>
        <strain evidence="2">NBRC 16421</strain>
    </source>
</reference>
<keyword evidence="1" id="KW-1133">Transmembrane helix</keyword>
<gene>
    <name evidence="2" type="ORF">Vau01_124380</name>
</gene>
<feature type="transmembrane region" description="Helical" evidence="1">
    <location>
        <begin position="30"/>
        <end position="54"/>
    </location>
</feature>
<evidence type="ECO:0000313" key="3">
    <source>
        <dbReference type="Proteomes" id="UP000612585"/>
    </source>
</evidence>
<comment type="caution">
    <text evidence="2">The sequence shown here is derived from an EMBL/GenBank/DDBJ whole genome shotgun (WGS) entry which is preliminary data.</text>
</comment>
<keyword evidence="1" id="KW-0812">Transmembrane</keyword>